<feature type="domain" description="C2H2-type" evidence="6">
    <location>
        <begin position="1833"/>
        <end position="1860"/>
    </location>
</feature>
<feature type="domain" description="C2H2-type" evidence="6">
    <location>
        <begin position="2532"/>
        <end position="2560"/>
    </location>
</feature>
<feature type="domain" description="C2H2-type" evidence="6">
    <location>
        <begin position="201"/>
        <end position="229"/>
    </location>
</feature>
<feature type="domain" description="C2H2-type" evidence="6">
    <location>
        <begin position="967"/>
        <end position="994"/>
    </location>
</feature>
<feature type="domain" description="C2H2-type" evidence="6">
    <location>
        <begin position="258"/>
        <end position="285"/>
    </location>
</feature>
<feature type="domain" description="C2H2-type" evidence="6">
    <location>
        <begin position="2591"/>
        <end position="2613"/>
    </location>
</feature>
<keyword evidence="2" id="KW-0677">Repeat</keyword>
<feature type="domain" description="C2H2-type" evidence="6">
    <location>
        <begin position="1776"/>
        <end position="1804"/>
    </location>
</feature>
<sequence length="2618" mass="305421">MEDFPEAADLKEHTITEHDEDTKSGYMQKVRMQHFFVKLDITALQCALCEKDLLSVEDLIEHLKVEHEKPMFTDIKSHIMPFKFEDSKLKCSFCPHTFDRFKMLQEHMYTHYDNYVCDVCHAGFVNQRMLANHSVSHKVGRFKCTHCDEEFETIQKKRYHEKMVHLMSLNKCGYCDEKFLWYPQKCAHMAEVHGKAIMKPQECKACNKIFESKRKLQIHVRRDHLLERRFKCTECEMEFFTKALLKNHMVKHSGVKMFPCKVCNKSYSLMKGLREHMKIHNNDKRFKCVQRNVNATIQLGNHKNVTRTRRRIEEPKDIKINEITKHRSNIHLILQCTNATPIRCRGGIGYACSFCADEFPDPADLKKHTIEVHDDKAKLKFMHGKMMFSKKKSHEKSVHIHANLLNKCGYCQMKFTNYKKKDEHLVKVHGVTMKTIRCHACDKTFDNKGALSTHTKRDHLMERKHKCTECDMGFFLPNELKLHMVKHTGERTFKCTVCSKSYGRHKTLREHMRIHNDDRRFKCDHTKLSKESIKIVWSKAKREINKELSKKYSNIETVLTFSNATPILRWSDLGYVCCYCKEGFHDPADLKKHTIATHSDKCNPVTEPAGNVRRKKQHLPSVSVKLDITGLQCNKGKVNAKELEKVDSAVLVIVEGGKAVKSKATGKPKITSRSLLEKHQHNLKVILKSSNATPILRLGGVGYMCSYCFKEFPDPKDLKEHYFESHPSEQAPEGCSRSTTFSEYCIKLDITNLCCNICDTEIDNLEELSIHLQEDHEEFMYTNIPSHIIPFKFDSDQLTCCLCSRNFYRFKILLEHMHTHFRNYVCEICDAGFINKGCLSRHTNIHRKGVFPCSFCCKVFDTNIKKRVHERVHTSSKSLNRCGYCNEGFKEHHLKEVHLFEVHGVSRMDYKCTACDRGFDTKRKLRIHVKRDHLLERKHKCLYCDMSFFTRYDVKKHMITHTGEKEFQCPVCLKAFGRKSTLVEHLRIHNDDRRFKCQHCGMAFVQKYEEEKLATPAKTKKDPYTEEIGSNNEGLIETGIKKAPQKRIKRLLYKHLNNLKNILECTNATMILRQGDKGYSCCYCDAAYAKPSQLKVHTLTAHAKEEVFYGKVYARGPSRFLVKLDITDLKCTLCDTDLETLENIYEHLKEKHEKSFHMDIKNQIFPFRFNTEQLTCCLCPNNVVFDTFRPLHEHMHKHYRNFICDACDAGFINQISLKRHAVIHTKGTFKCRYCSLIFDNVFKRRNHEGRAHTRADKASICQLCNEGFKEYWLKELHLTKAHGLTPKKFNCSACDKTFSTPGRRLPARGRVFVALPPVLLASDSAGRDRVVVWVLGCPRCLVVAERVGRICVWWEWSCSSTPAPSAAYWALECVCGRCGVCPVCKPKENIDDKELNDTVSDTESIPENDLFNEKDQDKVASRTDLTKHRNNIKEILLNSNATPIRRHVGIGYTCSYCEDQYVKAADLKRHTLDIHKKITEANFMKNMNLSEYVVKVDITGLKCHGRGTRIIKIEKPTKPTVELKFFSKLTTRESSYSLAATETVKNRANLRHILLNSNANTIRCKDALGYGCSFCPKQFQDPTVLKKHCLDEHNSDKLILRMTAKIFEYVIKLDITYLNCALCDEDFDQLDEFMVHLKNVHNKPMCLDVKSYILPFRFDTPALKCVMCLAEFNSFKLLQEHMNSHFANYFCEICGAGFVTDRLRVSHVRRHESGEYKCDQCEKTFANKIRLREHNKRTHLGFSARNKCPYCSEKFNDYWKKMDHMIKEHGVEQPVLKCSACDRTFSTQRSLSVHTKKDHLMERRHKCTECDMRFFGMSGLKKHMTKHTGLRQFRCEICLKAYGRKNTLREHMRIHANDRRFVCVHCGQAFVQKCVQRNTRLKEDKSKREENNVLVDIEPKAEKQQETAKSSNDLKLILLHSNATLIRNKDSDGYGCNFCRKKFEQPKNLKAHSLEEHSDIQALRMPRSSQHLLKADITDLKCKICDKNLLKLDDLAEHLKKEHSKNITSGISEIIPFKFDNEGLVCAICGAGYSTFKILQEHMHNHFRNHVCEVCSAGFVTKRLLVSHRRRHGGESQFKCGHCEKSFLCAQKRRDHEQRMHLGIKKRNKCKLCEEKFEDYWTKQNHMVQKHGAPPIALKCTACDRTFNNRRSLTRHVKKDHLMEREHVCSVCNARYFLKRHLMEHMIMHTGLRSRTIRDSSPIIFEEEDKTLTLDRKLNFSSFVSIRPVGKKAIPWVREQQKKIAEERRLTELDWQFDNIKTILKCSNASPVRCRVGSRFACSYCLDQFQNPTELRGHSIQVHANDKPEFFNARSLSRHIVYLDITGTDPDSVRIEIEVDTTLFMTDDEPETSKINEVDRHRENVRTILLYSNATPIGRYGSLGYTCCYCPQIFSDPKDLKKHVIEQHDERNISSYMKNYTMLNYIVKLDITGLRCEVCLKPFHELQGFIDHLTEEHDKFFHTDIGNHIVPFRFDSENLRCVQCSFEYNNFKILLEHMNTHFSNHICGVCEAGFVNRRMLQAHMYRHKTGVFRCSFCTKVFDTRVKMKVHERMVHLCLKKRPRCTICGKKFLDFQKMIEHEANDHGLQRQFKCEMCSRMFTSQQSFKIHKKLHCVTAE</sequence>
<dbReference type="PANTHER" id="PTHR24379:SF121">
    <property type="entry name" value="C2H2-TYPE DOMAIN-CONTAINING PROTEIN"/>
    <property type="match status" value="1"/>
</dbReference>
<feature type="domain" description="C2H2-type" evidence="6">
    <location>
        <begin position="575"/>
        <end position="603"/>
    </location>
</feature>
<feature type="domain" description="C2H2-type" evidence="6">
    <location>
        <begin position="1452"/>
        <end position="1480"/>
    </location>
</feature>
<feature type="domain" description="C2H2-type" evidence="6">
    <location>
        <begin position="465"/>
        <end position="492"/>
    </location>
</feature>
<feature type="domain" description="C2H2-type" evidence="6">
    <location>
        <begin position="1805"/>
        <end position="1832"/>
    </location>
</feature>
<feature type="domain" description="C2H2-type" evidence="6">
    <location>
        <begin position="939"/>
        <end position="966"/>
    </location>
</feature>
<feature type="domain" description="C2H2-type" evidence="6">
    <location>
        <begin position="2050"/>
        <end position="2077"/>
    </location>
</feature>
<accession>A0A2A4K7B4</accession>
<feature type="domain" description="C2H2-type" evidence="6">
    <location>
        <begin position="350"/>
        <end position="378"/>
    </location>
</feature>
<keyword evidence="4" id="KW-0862">Zinc</keyword>
<feature type="domain" description="C2H2-type" evidence="6">
    <location>
        <begin position="436"/>
        <end position="464"/>
    </location>
</feature>
<dbReference type="SMART" id="SM00355">
    <property type="entry name" value="ZnF_C2H2"/>
    <property type="match status" value="55"/>
</dbReference>
<keyword evidence="1" id="KW-0479">Metal-binding</keyword>
<dbReference type="STRING" id="7102.A0A2A4K7B4"/>
<feature type="domain" description="C2H2-type" evidence="6">
    <location>
        <begin position="910"/>
        <end position="938"/>
    </location>
</feature>
<feature type="domain" description="C2H2-type" evidence="6">
    <location>
        <begin position="1570"/>
        <end position="1598"/>
    </location>
</feature>
<evidence type="ECO:0000256" key="1">
    <source>
        <dbReference type="ARBA" id="ARBA00022723"/>
    </source>
</evidence>
<dbReference type="Pfam" id="PF13912">
    <property type="entry name" value="zf-C2H2_6"/>
    <property type="match status" value="3"/>
</dbReference>
<feature type="domain" description="C2H2-type" evidence="6">
    <location>
        <begin position="493"/>
        <end position="520"/>
    </location>
</feature>
<evidence type="ECO:0000256" key="5">
    <source>
        <dbReference type="PROSITE-ProRule" id="PRU00042"/>
    </source>
</evidence>
<reference evidence="7" key="1">
    <citation type="submission" date="2017-09" db="EMBL/GenBank/DDBJ databases">
        <title>Contemporary evolution of a Lepidopteran species, Heliothis virescens, in response to modern agricultural practices.</title>
        <authorList>
            <person name="Fritz M.L."/>
            <person name="Deyonke A.M."/>
            <person name="Papanicolaou A."/>
            <person name="Micinski S."/>
            <person name="Westbrook J."/>
            <person name="Gould F."/>
        </authorList>
    </citation>
    <scope>NUCLEOTIDE SEQUENCE [LARGE SCALE GENOMIC DNA]</scope>
    <source>
        <strain evidence="7">HvINT-</strain>
        <tissue evidence="7">Whole body</tissue>
    </source>
</reference>
<dbReference type="PROSITE" id="PS50157">
    <property type="entry name" value="ZINC_FINGER_C2H2_2"/>
    <property type="match status" value="36"/>
</dbReference>
<dbReference type="EMBL" id="NWSH01000101">
    <property type="protein sequence ID" value="PCG79542.1"/>
    <property type="molecule type" value="Genomic_DNA"/>
</dbReference>
<dbReference type="GO" id="GO:0008270">
    <property type="term" value="F:zinc ion binding"/>
    <property type="evidence" value="ECO:0007669"/>
    <property type="project" value="UniProtKB-KW"/>
</dbReference>
<comment type="caution">
    <text evidence="7">The sequence shown here is derived from an EMBL/GenBank/DDBJ whole genome shotgun (WGS) entry which is preliminary data.</text>
</comment>
<protein>
    <recommendedName>
        <fullName evidence="6">C2H2-type domain-containing protein</fullName>
    </recommendedName>
</protein>
<feature type="domain" description="C2H2-type" evidence="6">
    <location>
        <begin position="2167"/>
        <end position="2194"/>
    </location>
</feature>
<evidence type="ECO:0000313" key="7">
    <source>
        <dbReference type="EMBL" id="PCG79542.1"/>
    </source>
</evidence>
<dbReference type="FunFam" id="3.30.160.60:FF:000624">
    <property type="entry name" value="zinc finger protein 697"/>
    <property type="match status" value="2"/>
</dbReference>
<feature type="domain" description="C2H2-type" evidence="6">
    <location>
        <begin position="2138"/>
        <end position="2166"/>
    </location>
</feature>
<evidence type="ECO:0000256" key="2">
    <source>
        <dbReference type="ARBA" id="ARBA00022737"/>
    </source>
</evidence>
<feature type="domain" description="C2H2-type" evidence="6">
    <location>
        <begin position="1716"/>
        <end position="1744"/>
    </location>
</feature>
<feature type="domain" description="C2H2-type" evidence="6">
    <location>
        <begin position="2078"/>
        <end position="2106"/>
    </location>
</feature>
<dbReference type="SUPFAM" id="SSF57667">
    <property type="entry name" value="beta-beta-alpha zinc fingers"/>
    <property type="match status" value="15"/>
</dbReference>
<feature type="domain" description="C2H2-type" evidence="6">
    <location>
        <begin position="115"/>
        <end position="142"/>
    </location>
</feature>
<dbReference type="PANTHER" id="PTHR24379">
    <property type="entry name" value="KRAB AND ZINC FINGER DOMAIN-CONTAINING"/>
    <property type="match status" value="1"/>
</dbReference>
<evidence type="ECO:0000259" key="6">
    <source>
        <dbReference type="PROSITE" id="PS50157"/>
    </source>
</evidence>
<name>A0A2A4K7B4_HELVI</name>
<dbReference type="InterPro" id="IPR036236">
    <property type="entry name" value="Znf_C2H2_sf"/>
</dbReference>
<feature type="domain" description="C2H2-type" evidence="6">
    <location>
        <begin position="1934"/>
        <end position="1962"/>
    </location>
</feature>
<feature type="domain" description="C2H2-type" evidence="6">
    <location>
        <begin position="230"/>
        <end position="257"/>
    </location>
</feature>
<dbReference type="Pfam" id="PF00096">
    <property type="entry name" value="zf-C2H2"/>
    <property type="match status" value="4"/>
</dbReference>
<feature type="domain" description="C2H2-type" evidence="6">
    <location>
        <begin position="703"/>
        <end position="731"/>
    </location>
</feature>
<feature type="domain" description="C2H2-type" evidence="6">
    <location>
        <begin position="1079"/>
        <end position="1107"/>
    </location>
</feature>
<dbReference type="Gene3D" id="3.30.160.60">
    <property type="entry name" value="Classic Zinc Finger"/>
    <property type="match status" value="23"/>
</dbReference>
<evidence type="ECO:0000256" key="3">
    <source>
        <dbReference type="ARBA" id="ARBA00022771"/>
    </source>
</evidence>
<keyword evidence="3 5" id="KW-0863">Zinc-finger</keyword>
<proteinExistence type="predicted"/>
<gene>
    <name evidence="7" type="ORF">B5V51_82</name>
</gene>
<dbReference type="InterPro" id="IPR013087">
    <property type="entry name" value="Znf_C2H2_type"/>
</dbReference>
<feature type="domain" description="C2H2-type" evidence="6">
    <location>
        <begin position="2280"/>
        <end position="2308"/>
    </location>
</feature>
<feature type="domain" description="C2H2-type" evidence="6">
    <location>
        <begin position="89"/>
        <end position="111"/>
    </location>
</feature>
<organism evidence="7">
    <name type="scientific">Heliothis virescens</name>
    <name type="common">Tobacco budworm moth</name>
    <dbReference type="NCBI Taxonomy" id="7102"/>
    <lineage>
        <taxon>Eukaryota</taxon>
        <taxon>Metazoa</taxon>
        <taxon>Ecdysozoa</taxon>
        <taxon>Arthropoda</taxon>
        <taxon>Hexapoda</taxon>
        <taxon>Insecta</taxon>
        <taxon>Pterygota</taxon>
        <taxon>Neoptera</taxon>
        <taxon>Endopterygota</taxon>
        <taxon>Lepidoptera</taxon>
        <taxon>Glossata</taxon>
        <taxon>Ditrysia</taxon>
        <taxon>Noctuoidea</taxon>
        <taxon>Noctuidae</taxon>
        <taxon>Heliothinae</taxon>
        <taxon>Heliothis</taxon>
    </lineage>
</organism>
<feature type="domain" description="C2H2-type" evidence="6">
    <location>
        <begin position="2562"/>
        <end position="2590"/>
    </location>
</feature>
<feature type="domain" description="C2H2-type" evidence="6">
    <location>
        <begin position="851"/>
        <end position="878"/>
    </location>
</feature>
<feature type="domain" description="C2H2-type" evidence="6">
    <location>
        <begin position="2385"/>
        <end position="2413"/>
    </location>
</feature>
<feature type="domain" description="C2H2-type" evidence="6">
    <location>
        <begin position="1202"/>
        <end position="1225"/>
    </location>
</feature>
<feature type="domain" description="C2H2-type" evidence="6">
    <location>
        <begin position="142"/>
        <end position="165"/>
    </location>
</feature>
<dbReference type="PROSITE" id="PS00028">
    <property type="entry name" value="ZINC_FINGER_C2H2_1"/>
    <property type="match status" value="42"/>
</dbReference>
<feature type="domain" description="C2H2-type" evidence="6">
    <location>
        <begin position="1689"/>
        <end position="1716"/>
    </location>
</feature>
<feature type="domain" description="C2H2-type" evidence="6">
    <location>
        <begin position="824"/>
        <end position="846"/>
    </location>
</feature>
<evidence type="ECO:0000256" key="4">
    <source>
        <dbReference type="ARBA" id="ARBA00022833"/>
    </source>
</evidence>